<name>A0A0R3U0N4_RODNA</name>
<proteinExistence type="predicted"/>
<protein>
    <submittedName>
        <fullName evidence="3">Skp1_POZ domain-containing protein</fullName>
    </submittedName>
</protein>
<evidence type="ECO:0000313" key="1">
    <source>
        <dbReference type="EMBL" id="VDO16625.1"/>
    </source>
</evidence>
<dbReference type="WBParaSite" id="HNAJ_0001368301-mRNA-1">
    <property type="protein sequence ID" value="HNAJ_0001368301-mRNA-1"/>
    <property type="gene ID" value="HNAJ_0001368301"/>
</dbReference>
<gene>
    <name evidence="1" type="ORF">HNAJ_LOCUS13657</name>
</gene>
<organism evidence="3">
    <name type="scientific">Rodentolepis nana</name>
    <name type="common">Dwarf tapeworm</name>
    <name type="synonym">Hymenolepis nana</name>
    <dbReference type="NCBI Taxonomy" id="102285"/>
    <lineage>
        <taxon>Eukaryota</taxon>
        <taxon>Metazoa</taxon>
        <taxon>Spiralia</taxon>
        <taxon>Lophotrochozoa</taxon>
        <taxon>Platyhelminthes</taxon>
        <taxon>Cestoda</taxon>
        <taxon>Eucestoda</taxon>
        <taxon>Cyclophyllidea</taxon>
        <taxon>Hymenolepididae</taxon>
        <taxon>Rodentolepis</taxon>
    </lineage>
</organism>
<dbReference type="EMBL" id="UZAE01015804">
    <property type="protein sequence ID" value="VDO16625.1"/>
    <property type="molecule type" value="Genomic_DNA"/>
</dbReference>
<reference evidence="3" key="1">
    <citation type="submission" date="2017-02" db="UniProtKB">
        <authorList>
            <consortium name="WormBaseParasite"/>
        </authorList>
    </citation>
    <scope>IDENTIFICATION</scope>
</reference>
<evidence type="ECO:0000313" key="2">
    <source>
        <dbReference type="Proteomes" id="UP000278807"/>
    </source>
</evidence>
<accession>A0A0R3U0N4</accession>
<dbReference type="Proteomes" id="UP000278807">
    <property type="component" value="Unassembled WGS sequence"/>
</dbReference>
<keyword evidence="2" id="KW-1185">Reference proteome</keyword>
<sequence length="130" mass="14708">MIDSPASREIAAALDLIKDPSNEILECRYCTERCLYLSIKCEPELSFLLFIPVEYPSEKLKICQLSEGVTIGDIKKSIYNISDAVLMIMTVVCTEFKKPIPRLAVKQNPGLYLEWMFDLINIGAVKTSEE</sequence>
<dbReference type="AlphaFoldDB" id="A0A0R3U0N4"/>
<reference evidence="1 2" key="2">
    <citation type="submission" date="2018-11" db="EMBL/GenBank/DDBJ databases">
        <authorList>
            <consortium name="Pathogen Informatics"/>
        </authorList>
    </citation>
    <scope>NUCLEOTIDE SEQUENCE [LARGE SCALE GENOMIC DNA]</scope>
</reference>
<evidence type="ECO:0000313" key="3">
    <source>
        <dbReference type="WBParaSite" id="HNAJ_0001368301-mRNA-1"/>
    </source>
</evidence>